<gene>
    <name evidence="8" type="ORF">M513_13039</name>
</gene>
<dbReference type="GO" id="GO:0005737">
    <property type="term" value="C:cytoplasm"/>
    <property type="evidence" value="ECO:0007669"/>
    <property type="project" value="UniProtKB-SubCell"/>
</dbReference>
<keyword evidence="6" id="KW-0653">Protein transport</keyword>
<dbReference type="GO" id="GO:0006611">
    <property type="term" value="P:protein export from nucleus"/>
    <property type="evidence" value="ECO:0007669"/>
    <property type="project" value="TreeGrafter"/>
</dbReference>
<keyword evidence="9" id="KW-1185">Reference proteome</keyword>
<dbReference type="GO" id="GO:0005643">
    <property type="term" value="C:nuclear pore"/>
    <property type="evidence" value="ECO:0007669"/>
    <property type="project" value="TreeGrafter"/>
</dbReference>
<keyword evidence="7" id="KW-0539">Nucleus</keyword>
<organism evidence="8 9">
    <name type="scientific">Trichuris suis</name>
    <name type="common">pig whipworm</name>
    <dbReference type="NCBI Taxonomy" id="68888"/>
    <lineage>
        <taxon>Eukaryota</taxon>
        <taxon>Metazoa</taxon>
        <taxon>Ecdysozoa</taxon>
        <taxon>Nematoda</taxon>
        <taxon>Enoplea</taxon>
        <taxon>Dorylaimia</taxon>
        <taxon>Trichinellida</taxon>
        <taxon>Trichuridae</taxon>
        <taxon>Trichuris</taxon>
    </lineage>
</organism>
<protein>
    <submittedName>
        <fullName evidence="8">Uncharacterized protein</fullName>
    </submittedName>
</protein>
<evidence type="ECO:0000256" key="5">
    <source>
        <dbReference type="ARBA" id="ARBA00022490"/>
    </source>
</evidence>
<evidence type="ECO:0000313" key="9">
    <source>
        <dbReference type="Proteomes" id="UP000030764"/>
    </source>
</evidence>
<dbReference type="Gene3D" id="1.25.10.10">
    <property type="entry name" value="Leucine-rich Repeat Variant"/>
    <property type="match status" value="1"/>
</dbReference>
<dbReference type="EMBL" id="KL363395">
    <property type="protein sequence ID" value="KFD46072.1"/>
    <property type="molecule type" value="Genomic_DNA"/>
</dbReference>
<comment type="similarity">
    <text evidence="3">Belongs to the exportin family.</text>
</comment>
<evidence type="ECO:0000256" key="1">
    <source>
        <dbReference type="ARBA" id="ARBA00004123"/>
    </source>
</evidence>
<evidence type="ECO:0000256" key="2">
    <source>
        <dbReference type="ARBA" id="ARBA00004496"/>
    </source>
</evidence>
<evidence type="ECO:0000256" key="4">
    <source>
        <dbReference type="ARBA" id="ARBA00022448"/>
    </source>
</evidence>
<accession>A0A085LM76</accession>
<comment type="subcellular location">
    <subcellularLocation>
        <location evidence="2">Cytoplasm</location>
    </subcellularLocation>
    <subcellularLocation>
        <location evidence="1">Nucleus</location>
    </subcellularLocation>
</comment>
<dbReference type="GO" id="GO:0005049">
    <property type="term" value="F:nuclear export signal receptor activity"/>
    <property type="evidence" value="ECO:0007669"/>
    <property type="project" value="InterPro"/>
</dbReference>
<dbReference type="InterPro" id="IPR011989">
    <property type="entry name" value="ARM-like"/>
</dbReference>
<evidence type="ECO:0000313" key="8">
    <source>
        <dbReference type="EMBL" id="KFD46072.1"/>
    </source>
</evidence>
<dbReference type="AlphaFoldDB" id="A0A085LM76"/>
<sequence>MKPVLQLHQKEDGKKGAMFCSLVAAPQVTFDYLLTTSPLTFCCSTANFSIADGDLNGSLRKRFAASFVVLQYFDAICQELLQATDNEKRYAADKALSEFCKRPEVFANIHPLLERTDVYGRVFLAAALKVVISRSGVVPVEQRLQLLGFLLNYLFSRQCAERLVLKSLIDLDQSCLIGRQLKVAASFRDTYLLDIYKVSIGLLKSVAENVISFNVEDADQALNCLVQVASIRRTLFDCKKRSEMLLEMMESIIEMLSSSRVPSAPESSHQFCLLLVA</sequence>
<keyword evidence="4" id="KW-0813">Transport</keyword>
<proteinExistence type="inferred from homology"/>
<dbReference type="InterPro" id="IPR044189">
    <property type="entry name" value="XPO4/7-like"/>
</dbReference>
<dbReference type="SUPFAM" id="SSF48371">
    <property type="entry name" value="ARM repeat"/>
    <property type="match status" value="1"/>
</dbReference>
<dbReference type="Proteomes" id="UP000030764">
    <property type="component" value="Unassembled WGS sequence"/>
</dbReference>
<dbReference type="PANTHER" id="PTHR12596">
    <property type="entry name" value="EXPORTIN 4,7-RELATED"/>
    <property type="match status" value="1"/>
</dbReference>
<dbReference type="InterPro" id="IPR016024">
    <property type="entry name" value="ARM-type_fold"/>
</dbReference>
<name>A0A085LM76_9BILA</name>
<evidence type="ECO:0000256" key="7">
    <source>
        <dbReference type="ARBA" id="ARBA00023242"/>
    </source>
</evidence>
<reference evidence="8 9" key="1">
    <citation type="journal article" date="2014" name="Nat. Genet.">
        <title>Genome and transcriptome of the porcine whipworm Trichuris suis.</title>
        <authorList>
            <person name="Jex A.R."/>
            <person name="Nejsum P."/>
            <person name="Schwarz E.M."/>
            <person name="Hu L."/>
            <person name="Young N.D."/>
            <person name="Hall R.S."/>
            <person name="Korhonen P.K."/>
            <person name="Liao S."/>
            <person name="Thamsborg S."/>
            <person name="Xia J."/>
            <person name="Xu P."/>
            <person name="Wang S."/>
            <person name="Scheerlinck J.P."/>
            <person name="Hofmann A."/>
            <person name="Sternberg P.W."/>
            <person name="Wang J."/>
            <person name="Gasser R.B."/>
        </authorList>
    </citation>
    <scope>NUCLEOTIDE SEQUENCE [LARGE SCALE GENOMIC DNA]</scope>
    <source>
        <strain evidence="8">DCEP-RM93M</strain>
    </source>
</reference>
<evidence type="ECO:0000256" key="6">
    <source>
        <dbReference type="ARBA" id="ARBA00022927"/>
    </source>
</evidence>
<dbReference type="PANTHER" id="PTHR12596:SF2">
    <property type="entry name" value="EXPORTIN-7 ISOFORM X1"/>
    <property type="match status" value="1"/>
</dbReference>
<keyword evidence="5" id="KW-0963">Cytoplasm</keyword>
<evidence type="ECO:0000256" key="3">
    <source>
        <dbReference type="ARBA" id="ARBA00009466"/>
    </source>
</evidence>